<feature type="transmembrane region" description="Helical" evidence="3">
    <location>
        <begin position="375"/>
        <end position="402"/>
    </location>
</feature>
<feature type="transmembrane region" description="Helical" evidence="3">
    <location>
        <begin position="414"/>
        <end position="433"/>
    </location>
</feature>
<reference evidence="5" key="1">
    <citation type="journal article" date="2019" name="Int. J. Syst. Evol. Microbiol.">
        <title>The Global Catalogue of Microorganisms (GCM) 10K type strain sequencing project: providing services to taxonomists for standard genome sequencing and annotation.</title>
        <authorList>
            <consortium name="The Broad Institute Genomics Platform"/>
            <consortium name="The Broad Institute Genome Sequencing Center for Infectious Disease"/>
            <person name="Wu L."/>
            <person name="Ma J."/>
        </authorList>
    </citation>
    <scope>NUCLEOTIDE SEQUENCE [LARGE SCALE GENOMIC DNA]</scope>
    <source>
        <strain evidence="5">CCUG 56108</strain>
    </source>
</reference>
<organism evidence="4 5">
    <name type="scientific">Methylobacterium marchantiae</name>
    <dbReference type="NCBI Taxonomy" id="600331"/>
    <lineage>
        <taxon>Bacteria</taxon>
        <taxon>Pseudomonadati</taxon>
        <taxon>Pseudomonadota</taxon>
        <taxon>Alphaproteobacteria</taxon>
        <taxon>Hyphomicrobiales</taxon>
        <taxon>Methylobacteriaceae</taxon>
        <taxon>Methylobacterium</taxon>
    </lineage>
</organism>
<gene>
    <name evidence="4" type="ORF">ACFQ4G_03555</name>
</gene>
<feature type="transmembrane region" description="Helical" evidence="3">
    <location>
        <begin position="148"/>
        <end position="166"/>
    </location>
</feature>
<dbReference type="NCBIfam" id="TIGR00797">
    <property type="entry name" value="matE"/>
    <property type="match status" value="1"/>
</dbReference>
<feature type="transmembrane region" description="Helical" evidence="3">
    <location>
        <begin position="107"/>
        <end position="128"/>
    </location>
</feature>
<dbReference type="Proteomes" id="UP001597176">
    <property type="component" value="Unassembled WGS sequence"/>
</dbReference>
<keyword evidence="5" id="KW-1185">Reference proteome</keyword>
<dbReference type="PANTHER" id="PTHR43298">
    <property type="entry name" value="MULTIDRUG RESISTANCE PROTEIN NORM-RELATED"/>
    <property type="match status" value="1"/>
</dbReference>
<evidence type="ECO:0000256" key="3">
    <source>
        <dbReference type="SAM" id="Phobius"/>
    </source>
</evidence>
<evidence type="ECO:0000256" key="2">
    <source>
        <dbReference type="SAM" id="MobiDB-lite"/>
    </source>
</evidence>
<keyword evidence="3" id="KW-0812">Transmembrane</keyword>
<feature type="transmembrane region" description="Helical" evidence="3">
    <location>
        <begin position="251"/>
        <end position="270"/>
    </location>
</feature>
<feature type="transmembrane region" description="Helical" evidence="3">
    <location>
        <begin position="439"/>
        <end position="457"/>
    </location>
</feature>
<keyword evidence="3" id="KW-1133">Transmembrane helix</keyword>
<evidence type="ECO:0000256" key="1">
    <source>
        <dbReference type="ARBA" id="ARBA00022448"/>
    </source>
</evidence>
<feature type="transmembrane region" description="Helical" evidence="3">
    <location>
        <begin position="71"/>
        <end position="95"/>
    </location>
</feature>
<dbReference type="InterPro" id="IPR002528">
    <property type="entry name" value="MATE_fam"/>
</dbReference>
<proteinExistence type="predicted"/>
<feature type="transmembrane region" description="Helical" evidence="3">
    <location>
        <begin position="205"/>
        <end position="230"/>
    </location>
</feature>
<name>A0ABW3WVR0_9HYPH</name>
<dbReference type="InterPro" id="IPR050222">
    <property type="entry name" value="MATE_MdtK"/>
</dbReference>
<keyword evidence="3" id="KW-0472">Membrane</keyword>
<protein>
    <submittedName>
        <fullName evidence="4">MATE family efflux transporter</fullName>
    </submittedName>
</protein>
<feature type="transmembrane region" description="Helical" evidence="3">
    <location>
        <begin position="178"/>
        <end position="199"/>
    </location>
</feature>
<accession>A0ABW3WVR0</accession>
<feature type="region of interest" description="Disordered" evidence="2">
    <location>
        <begin position="1"/>
        <end position="21"/>
    </location>
</feature>
<dbReference type="Pfam" id="PF01554">
    <property type="entry name" value="MatE"/>
    <property type="match status" value="2"/>
</dbReference>
<keyword evidence="1" id="KW-0813">Transport</keyword>
<evidence type="ECO:0000313" key="4">
    <source>
        <dbReference type="EMBL" id="MFD1300661.1"/>
    </source>
</evidence>
<dbReference type="PANTHER" id="PTHR43298:SF2">
    <property type="entry name" value="FMN_FAD EXPORTER YEEO-RELATED"/>
    <property type="match status" value="1"/>
</dbReference>
<dbReference type="EMBL" id="JBHTND010000003">
    <property type="protein sequence ID" value="MFD1300661.1"/>
    <property type="molecule type" value="Genomic_DNA"/>
</dbReference>
<sequence>MIVLDATAGPRETRRPSSRGPWTTELRATLVLAAPLIVTNLAQHGLVTADVVLLGRLGAEPLAAGALATSLYFILFICGIGLASVVSPLIAGAVGRGDSADHDVRRIVGAGLWAVTIAIVPVMLALWHTEHMLLAMGQQPKLAEDAGLYMRALQWSMWPALAFMALRASLSALERPGWPLAISLAALPVNVGLAIWLAFEGPGLLGLGLVGVGLATTFAAFLSLAALVGVMMMAPGLRQRRLFLGVWRPNAGRLATTFRLGLPMAATGLAEASLFEAAVLGMGLFGTAPLAAHAVTIQIAAICFMVPNGIGQAATVRVGRAFGAEDRISMCRAGAIAILLGFGFMSACALVQVTLPRPLIGLFLDLDAPGNAAVIPYAISFIGFAALFAMADGVQSVALGALRGMQDTRVPMGIALFGYWVIGIPAGILAAWGLGFGGVGIWMGFCAGLAVVAILLVRRWLSLSGRVALCP</sequence>
<evidence type="ECO:0000313" key="5">
    <source>
        <dbReference type="Proteomes" id="UP001597176"/>
    </source>
</evidence>
<dbReference type="CDD" id="cd13131">
    <property type="entry name" value="MATE_NorM_like"/>
    <property type="match status" value="1"/>
</dbReference>
<dbReference type="RefSeq" id="WP_238203442.1">
    <property type="nucleotide sequence ID" value="NZ_JBHTND010000003.1"/>
</dbReference>
<comment type="caution">
    <text evidence="4">The sequence shown here is derived from an EMBL/GenBank/DDBJ whole genome shotgun (WGS) entry which is preliminary data.</text>
</comment>
<feature type="transmembrane region" description="Helical" evidence="3">
    <location>
        <begin position="331"/>
        <end position="355"/>
    </location>
</feature>
<feature type="transmembrane region" description="Helical" evidence="3">
    <location>
        <begin position="290"/>
        <end position="310"/>
    </location>
</feature>